<dbReference type="AlphaFoldDB" id="A0A3D8GWU6"/>
<proteinExistence type="predicted"/>
<evidence type="ECO:0000313" key="1">
    <source>
        <dbReference type="EMBL" id="RDU38862.1"/>
    </source>
</evidence>
<comment type="caution">
    <text evidence="1">The sequence shown here is derived from an EMBL/GenBank/DDBJ whole genome shotgun (WGS) entry which is preliminary data.</text>
</comment>
<dbReference type="GO" id="GO:0016773">
    <property type="term" value="F:phosphotransferase activity, alcohol group as acceptor"/>
    <property type="evidence" value="ECO:0007669"/>
    <property type="project" value="InterPro"/>
</dbReference>
<sequence length="329" mass="37444">MAAGIEHSKGESLMSNKKLDLPEDFIRKITGAFGEKGEKWLDELEGKISHYAGKWNLAIEGPVPNLSYNYVAKAKDAHENPVILKLGVPNSDFENEVLAVKAYNGESFVNLLAEDAENGAMLLERLIPGRDLSSIEDEEQVTREYINVWKKIRRPIPDGGKFPSIMDWKNGLDRYKAMFPEGGEPIPFEAVDTARDIFKEFAELGDEQLLHGDLHHENILFTEGRGWVAIDPKGVIGHPYYDIISFLVNYVNEKPDPKGLLKRRIDLICSEVSMDRILLLKAAVSLATLYACWGIEDKTDWKNTYQCVLWFRELLEEYVSNQNTRQVRK</sequence>
<accession>A0A3D8GWU6</accession>
<keyword evidence="2" id="KW-1185">Reference proteome</keyword>
<protein>
    <recommendedName>
        <fullName evidence="3">Aminoglycoside/hydroxyurea antibiotic resistance kinase</fullName>
    </recommendedName>
</protein>
<dbReference type="InterPro" id="IPR006748">
    <property type="entry name" value="NH2Glyco/OHUrea_AB-resist_kin"/>
</dbReference>
<organism evidence="1 2">
    <name type="scientific">Neobacillus piezotolerans</name>
    <dbReference type="NCBI Taxonomy" id="2259171"/>
    <lineage>
        <taxon>Bacteria</taxon>
        <taxon>Bacillati</taxon>
        <taxon>Bacillota</taxon>
        <taxon>Bacilli</taxon>
        <taxon>Bacillales</taxon>
        <taxon>Bacillaceae</taxon>
        <taxon>Neobacillus</taxon>
    </lineage>
</organism>
<dbReference type="GO" id="GO:0019748">
    <property type="term" value="P:secondary metabolic process"/>
    <property type="evidence" value="ECO:0007669"/>
    <property type="project" value="InterPro"/>
</dbReference>
<reference evidence="1 2" key="1">
    <citation type="submission" date="2018-07" db="EMBL/GenBank/DDBJ databases">
        <title>Bacillus sp. YLB-04 draft genome sequence.</title>
        <authorList>
            <person name="Yu L."/>
            <person name="Tang X."/>
        </authorList>
    </citation>
    <scope>NUCLEOTIDE SEQUENCE [LARGE SCALE GENOMIC DNA]</scope>
    <source>
        <strain evidence="1 2">YLB-04</strain>
    </source>
</reference>
<gene>
    <name evidence="1" type="ORF">DRW41_04705</name>
</gene>
<dbReference type="InterPro" id="IPR011009">
    <property type="entry name" value="Kinase-like_dom_sf"/>
</dbReference>
<dbReference type="OrthoDB" id="179394at2"/>
<dbReference type="SUPFAM" id="SSF56112">
    <property type="entry name" value="Protein kinase-like (PK-like)"/>
    <property type="match status" value="1"/>
</dbReference>
<evidence type="ECO:0000313" key="2">
    <source>
        <dbReference type="Proteomes" id="UP000257144"/>
    </source>
</evidence>
<dbReference type="Pfam" id="PF04655">
    <property type="entry name" value="APH_6_hur"/>
    <property type="match status" value="1"/>
</dbReference>
<dbReference type="EMBL" id="QNQT01000001">
    <property type="protein sequence ID" value="RDU38862.1"/>
    <property type="molecule type" value="Genomic_DNA"/>
</dbReference>
<dbReference type="Proteomes" id="UP000257144">
    <property type="component" value="Unassembled WGS sequence"/>
</dbReference>
<dbReference type="Gene3D" id="3.90.1200.10">
    <property type="match status" value="1"/>
</dbReference>
<name>A0A3D8GWU6_9BACI</name>
<evidence type="ECO:0008006" key="3">
    <source>
        <dbReference type="Google" id="ProtNLM"/>
    </source>
</evidence>